<dbReference type="InterPro" id="IPR036645">
    <property type="entry name" value="Elafin-like_sf"/>
</dbReference>
<dbReference type="InterPro" id="IPR051950">
    <property type="entry name" value="Dev_reg/Prot_inhib"/>
</dbReference>
<evidence type="ECO:0000259" key="8">
    <source>
        <dbReference type="PROSITE" id="PS51162"/>
    </source>
</evidence>
<dbReference type="InterPro" id="IPR028150">
    <property type="entry name" value="Lustrin_cystein"/>
</dbReference>
<comment type="subcellular location">
    <subcellularLocation>
        <location evidence="1">Secreted</location>
    </subcellularLocation>
</comment>
<feature type="transmembrane region" description="Helical" evidence="6">
    <location>
        <begin position="1470"/>
        <end position="1494"/>
    </location>
</feature>
<dbReference type="SUPFAM" id="SSF57610">
    <property type="entry name" value="Thyroglobulin type-1 domain"/>
    <property type="match status" value="6"/>
</dbReference>
<dbReference type="Gene3D" id="2.10.22.10">
    <property type="entry name" value="Antistasin, domain 1"/>
    <property type="match status" value="4"/>
</dbReference>
<dbReference type="GO" id="GO:0005615">
    <property type="term" value="C:extracellular space"/>
    <property type="evidence" value="ECO:0007669"/>
    <property type="project" value="TreeGrafter"/>
</dbReference>
<dbReference type="PANTHER" id="PTHR12352">
    <property type="entry name" value="SECRETED MODULAR CALCIUM-BINDING PROTEIN"/>
    <property type="match status" value="1"/>
</dbReference>
<keyword evidence="2" id="KW-0964">Secreted</keyword>
<feature type="domain" description="WAP" evidence="10">
    <location>
        <begin position="253"/>
        <end position="306"/>
    </location>
</feature>
<dbReference type="PROSITE" id="PS00484">
    <property type="entry name" value="THYROGLOBULIN_1_1"/>
    <property type="match status" value="2"/>
</dbReference>
<keyword evidence="6" id="KW-0472">Membrane</keyword>
<keyword evidence="12" id="KW-1185">Reference proteome</keyword>
<dbReference type="SMART" id="SM00211">
    <property type="entry name" value="TY"/>
    <property type="match status" value="5"/>
</dbReference>
<dbReference type="Pfam" id="PF00086">
    <property type="entry name" value="Thyroglobulin_1"/>
    <property type="match status" value="5"/>
</dbReference>
<dbReference type="PROSITE" id="PS51162">
    <property type="entry name" value="THYROGLOBULIN_1_2"/>
    <property type="match status" value="5"/>
</dbReference>
<dbReference type="CDD" id="cd00191">
    <property type="entry name" value="TY"/>
    <property type="match status" value="4"/>
</dbReference>
<evidence type="ECO:0000256" key="4">
    <source>
        <dbReference type="ARBA" id="ARBA00023157"/>
    </source>
</evidence>
<dbReference type="OrthoDB" id="406800at2759"/>
<evidence type="ECO:0000259" key="9">
    <source>
        <dbReference type="PROSITE" id="PS51252"/>
    </source>
</evidence>
<evidence type="ECO:0000313" key="11">
    <source>
        <dbReference type="EMBL" id="CAG9809655.1"/>
    </source>
</evidence>
<dbReference type="PANTHER" id="PTHR12352:SF31">
    <property type="entry name" value="PAPILIN-LIKE PROTEIN"/>
    <property type="match status" value="1"/>
</dbReference>
<feature type="disulfide bond" evidence="5">
    <location>
        <begin position="931"/>
        <end position="951"/>
    </location>
</feature>
<feature type="disulfide bond" evidence="5">
    <location>
        <begin position="347"/>
        <end position="354"/>
    </location>
</feature>
<evidence type="ECO:0000256" key="2">
    <source>
        <dbReference type="ARBA" id="ARBA00022525"/>
    </source>
</evidence>
<dbReference type="GO" id="GO:0007160">
    <property type="term" value="P:cell-matrix adhesion"/>
    <property type="evidence" value="ECO:0007669"/>
    <property type="project" value="TreeGrafter"/>
</dbReference>
<feature type="domain" description="Thyroglobulin type-1" evidence="8">
    <location>
        <begin position="883"/>
        <end position="951"/>
    </location>
</feature>
<feature type="domain" description="Antistasin-like" evidence="9">
    <location>
        <begin position="770"/>
        <end position="796"/>
    </location>
</feature>
<dbReference type="InterPro" id="IPR004094">
    <property type="entry name" value="Antistasin-like"/>
</dbReference>
<feature type="domain" description="Thyroglobulin type-1" evidence="8">
    <location>
        <begin position="1140"/>
        <end position="1215"/>
    </location>
</feature>
<evidence type="ECO:0000259" key="10">
    <source>
        <dbReference type="PROSITE" id="PS51390"/>
    </source>
</evidence>
<evidence type="ECO:0000256" key="5">
    <source>
        <dbReference type="PROSITE-ProRule" id="PRU00500"/>
    </source>
</evidence>
<evidence type="ECO:0000256" key="6">
    <source>
        <dbReference type="SAM" id="Phobius"/>
    </source>
</evidence>
<dbReference type="InterPro" id="IPR006150">
    <property type="entry name" value="Cys_repeat_1"/>
</dbReference>
<gene>
    <name evidence="11" type="ORF">CHIRRI_LOCUS12475</name>
</gene>
<comment type="caution">
    <text evidence="5">Lacks conserved residue(s) required for the propagation of feature annotation.</text>
</comment>
<sequence>MKRQIELIRYGAHKSLIKSSSVLIVLLIILQFVNSTTIHEESDDVRRHNDANELTFCQQLRNFESRRSRDYKDKGSRIHVRVPRCNRIGDFEPIQCSNEIDNTHCFCVDEYGIEIPGTRAETEDQVNCKKPEDDCPAASCRMFCPSGFARNQTSGCPICKCFDACSDVKCPNGHECEPIEVKCKNEPCPPIPTCRRARSLSDFCPTGSPLSIAGTVRPFLCGNNPGKPQCPPIYKCMVQTGNDYGVCCPASLKYEKPGTCPNSMDFISTQAHGVLCGSSCSHDLECPHVQKCCESAKCGKTCQTPKDSTFCHQAKLQSEILAISRNEGQGYTPQCDSKNGQFKTKQCSNNGLVCWCVNPENGNKIKGTIGSAKTVQCDNIENLLIRSGARSMDGNNQCDQNICAAVCQYGFKTDHNGCNTCECELPCEGFICPVGSRCVVAKDPKCTSGSGLCLSEPICQPDLIYSNPCEQGVPLTHNFTEEIAYCHEELNPSEYQVQTFLDASDENVVGRSLMSKVTCPDGFKCTRLKGQSESVCCQNDLIPASAVNHEVEETTVVRQASMCEYLRDFSDRMEGTEEGMALAIIPPKCNTDGSYVAMQCQLKRMTVTKAEQKKVLEQNNIREMRKLLNNRRRRDIETLKLVRVDNVQQNRRSDDGLDTQVVLDFLKKKIFESPDKFISELFGDNTQGRTARVIDIQAEDYEDEEESEDLEVRDDRKLALKSQNRFNDLVEVEVEQCYCVDRFGTEIPQTRGSINVTEETCLKVRDEIDCLDLTCRMGCDYGFVIDPNSKCPTCQCRDPCDNVQCENNQECRTVEVSCEDAYCPPVPSCFPKKQGQCPFLVPPAGEDSDDACAYECRSDNHCSSSKKCCSNGCGTVCVEPMLKSACQHLQSIQIHQAIELGIPAKQKYIAQCNDDGTWKTIQCGPNNVCWCVDERGNEKSGTRTSDEIPNCSVSKTSNCPKVRCKYCEHGYVFDVNGCKTCECKDLCKEIKCPLDEQCELVQVECINSFNSTQPCPRLPICTPIRDSVCTEGLPLKQNGRDINCGPDATDCPTTHTCNLNPITKHGVCCAKSRDVCFESIDSSCILNDNDVSESIVKYRFNPRYNKCTAIRLSKKNKNSSCASKNLFHNEQACKSVCPVLTQCERLKLKNSIVARRRADKSDIWFRPRCDPETGNWSSVQCIAENTTENTRVCWCADKKGSPIKGSLTKGTEPVCNYRQARRRVQEHTDPVMEELIRQITYLTDESNFLDDDENSSLEGRSLPSDDKIAIATERALEISEKLSESTKKLIASTTRCDALRSTARFTVTCDEQGNFQPMQCNHETCWCVDEAGNQLPFSNTFRKGSKKCMHTPLDAIEIELNLINPNNVKLTNLYDVMYEDVRELIGDENFVNFRVHENADGTVTLKFDLIDDEKVNQAFAIEEMSKEDNLFLFHGMLKVDMRQSKFSHRIPMEVLTNAQRSSLGIPQNTFHTIVFIIATSSAFIVSILVIYVMLKKGRTKDDKTHYVNNKNLHSGDKFIDYTSPIFVLSANDLPRSHHHPHHHHNSRSNDES</sequence>
<dbReference type="GO" id="GO:0005604">
    <property type="term" value="C:basement membrane"/>
    <property type="evidence" value="ECO:0007669"/>
    <property type="project" value="TreeGrafter"/>
</dbReference>
<dbReference type="Gene3D" id="4.10.800.10">
    <property type="entry name" value="Thyroglobulin type-1"/>
    <property type="match status" value="6"/>
</dbReference>
<keyword evidence="4 5" id="KW-1015">Disulfide bond</keyword>
<dbReference type="SMART" id="SM00217">
    <property type="entry name" value="WAP"/>
    <property type="match status" value="2"/>
</dbReference>
<dbReference type="GO" id="GO:0004867">
    <property type="term" value="F:serine-type endopeptidase inhibitor activity"/>
    <property type="evidence" value="ECO:0007669"/>
    <property type="project" value="InterPro"/>
</dbReference>
<evidence type="ECO:0000256" key="3">
    <source>
        <dbReference type="ARBA" id="ARBA00022737"/>
    </source>
</evidence>
<keyword evidence="6" id="KW-1133">Transmembrane helix</keyword>
<dbReference type="InterPro" id="IPR016132">
    <property type="entry name" value="Phyto_chromo_attachment"/>
</dbReference>
<protein>
    <submittedName>
        <fullName evidence="11">Uncharacterized protein</fullName>
    </submittedName>
</protein>
<dbReference type="InterPro" id="IPR036880">
    <property type="entry name" value="Kunitz_BPTI_sf"/>
</dbReference>
<dbReference type="InterPro" id="IPR011061">
    <property type="entry name" value="Hirudin/antistatin"/>
</dbReference>
<keyword evidence="6" id="KW-0812">Transmembrane</keyword>
<dbReference type="Gene3D" id="4.10.75.10">
    <property type="entry name" value="Elafin-like"/>
    <property type="match status" value="2"/>
</dbReference>
<dbReference type="CDD" id="cd00199">
    <property type="entry name" value="WAP"/>
    <property type="match status" value="1"/>
</dbReference>
<feature type="domain" description="Thyroglobulin type-1" evidence="8">
    <location>
        <begin position="1293"/>
        <end position="1348"/>
    </location>
</feature>
<dbReference type="PROSITE" id="PS50046">
    <property type="entry name" value="PHYTOCHROME_2"/>
    <property type="match status" value="1"/>
</dbReference>
<dbReference type="Pfam" id="PF00095">
    <property type="entry name" value="WAP"/>
    <property type="match status" value="2"/>
</dbReference>
<dbReference type="PROSITE" id="PS51390">
    <property type="entry name" value="WAP"/>
    <property type="match status" value="2"/>
</dbReference>
<dbReference type="Pfam" id="PF14625">
    <property type="entry name" value="Lustrin_cystein"/>
    <property type="match status" value="3"/>
</dbReference>
<dbReference type="SUPFAM" id="SSF57262">
    <property type="entry name" value="Leech antihemostatic proteins"/>
    <property type="match status" value="2"/>
</dbReference>
<keyword evidence="3" id="KW-0677">Repeat</keyword>
<dbReference type="SUPFAM" id="SSF57256">
    <property type="entry name" value="Elafin-like"/>
    <property type="match status" value="1"/>
</dbReference>
<feature type="domain" description="Thyroglobulin type-1" evidence="8">
    <location>
        <begin position="54"/>
        <end position="128"/>
    </location>
</feature>
<feature type="domain" description="Thyroglobulin type-1" evidence="8">
    <location>
        <begin position="308"/>
        <end position="377"/>
    </location>
</feature>
<dbReference type="SMART" id="SM00274">
    <property type="entry name" value="FOLN"/>
    <property type="match status" value="3"/>
</dbReference>
<evidence type="ECO:0000259" key="7">
    <source>
        <dbReference type="PROSITE" id="PS50046"/>
    </source>
</evidence>
<feature type="domain" description="WAP" evidence="10">
    <location>
        <begin position="830"/>
        <end position="881"/>
    </location>
</feature>
<dbReference type="InterPro" id="IPR003645">
    <property type="entry name" value="Fol_N"/>
</dbReference>
<dbReference type="SMART" id="SM00289">
    <property type="entry name" value="WR1"/>
    <property type="match status" value="4"/>
</dbReference>
<feature type="domain" description="Antistasin-like" evidence="9">
    <location>
        <begin position="951"/>
        <end position="983"/>
    </location>
</feature>
<evidence type="ECO:0000313" key="12">
    <source>
        <dbReference type="Proteomes" id="UP001153620"/>
    </source>
</evidence>
<evidence type="ECO:0000256" key="1">
    <source>
        <dbReference type="ARBA" id="ARBA00004613"/>
    </source>
</evidence>
<dbReference type="InterPro" id="IPR000716">
    <property type="entry name" value="Thyroglobulin_1"/>
</dbReference>
<dbReference type="SUPFAM" id="SSF57362">
    <property type="entry name" value="BPTI-like"/>
    <property type="match status" value="1"/>
</dbReference>
<dbReference type="InterPro" id="IPR036857">
    <property type="entry name" value="Thyroglobulin_1_sf"/>
</dbReference>
<proteinExistence type="predicted"/>
<dbReference type="InterPro" id="IPR008197">
    <property type="entry name" value="WAP_dom"/>
</dbReference>
<organism evidence="11 12">
    <name type="scientific">Chironomus riparius</name>
    <dbReference type="NCBI Taxonomy" id="315576"/>
    <lineage>
        <taxon>Eukaryota</taxon>
        <taxon>Metazoa</taxon>
        <taxon>Ecdysozoa</taxon>
        <taxon>Arthropoda</taxon>
        <taxon>Hexapoda</taxon>
        <taxon>Insecta</taxon>
        <taxon>Pterygota</taxon>
        <taxon>Neoptera</taxon>
        <taxon>Endopterygota</taxon>
        <taxon>Diptera</taxon>
        <taxon>Nematocera</taxon>
        <taxon>Chironomoidea</taxon>
        <taxon>Chironomidae</taxon>
        <taxon>Chironominae</taxon>
        <taxon>Chironomus</taxon>
    </lineage>
</organism>
<feature type="domain" description="Phytochrome chromophore attachment site" evidence="7">
    <location>
        <begin position="1369"/>
        <end position="1403"/>
    </location>
</feature>
<reference evidence="11" key="2">
    <citation type="submission" date="2022-10" db="EMBL/GenBank/DDBJ databases">
        <authorList>
            <consortium name="ENA_rothamsted_submissions"/>
            <consortium name="culmorum"/>
            <person name="King R."/>
        </authorList>
    </citation>
    <scope>NUCLEOTIDE SEQUENCE</scope>
</reference>
<reference evidence="11" key="1">
    <citation type="submission" date="2022-01" db="EMBL/GenBank/DDBJ databases">
        <authorList>
            <person name="King R."/>
        </authorList>
    </citation>
    <scope>NUCLEOTIDE SEQUENCE</scope>
</reference>
<name>A0A9N9WUG1_9DIPT</name>
<dbReference type="Proteomes" id="UP001153620">
    <property type="component" value="Chromosome 3"/>
</dbReference>
<accession>A0A9N9WUG1</accession>
<feature type="domain" description="Antistasin-like" evidence="9">
    <location>
        <begin position="135"/>
        <end position="161"/>
    </location>
</feature>
<dbReference type="EMBL" id="OU895879">
    <property type="protein sequence ID" value="CAG9809655.1"/>
    <property type="molecule type" value="Genomic_DNA"/>
</dbReference>
<feature type="disulfide bond" evidence="5">
    <location>
        <begin position="1195"/>
        <end position="1215"/>
    </location>
</feature>
<dbReference type="PROSITE" id="PS51252">
    <property type="entry name" value="ANTISTASIN"/>
    <property type="match status" value="4"/>
</dbReference>
<dbReference type="Pfam" id="PF02822">
    <property type="entry name" value="Antistasin"/>
    <property type="match status" value="3"/>
</dbReference>
<feature type="domain" description="Antistasin-like" evidence="9">
    <location>
        <begin position="398"/>
        <end position="423"/>
    </location>
</feature>